<dbReference type="STRING" id="1802525.A2975_01980"/>
<dbReference type="Proteomes" id="UP000178429">
    <property type="component" value="Unassembled WGS sequence"/>
</dbReference>
<dbReference type="GO" id="GO:0003677">
    <property type="term" value="F:DNA binding"/>
    <property type="evidence" value="ECO:0007669"/>
    <property type="project" value="UniProtKB-KW"/>
</dbReference>
<comment type="caution">
    <text evidence="3">The sequence shown here is derived from an EMBL/GenBank/DDBJ whole genome shotgun (WGS) entry which is preliminary data.</text>
</comment>
<dbReference type="SUPFAM" id="SSF52540">
    <property type="entry name" value="P-loop containing nucleoside triphosphate hydrolases"/>
    <property type="match status" value="1"/>
</dbReference>
<evidence type="ECO:0000256" key="1">
    <source>
        <dbReference type="ARBA" id="ARBA00023125"/>
    </source>
</evidence>
<dbReference type="SUPFAM" id="SSF46894">
    <property type="entry name" value="C-terminal effector domain of the bipartite response regulators"/>
    <property type="match status" value="1"/>
</dbReference>
<dbReference type="InterPro" id="IPR027417">
    <property type="entry name" value="P-loop_NTPase"/>
</dbReference>
<feature type="domain" description="OmpR/PhoB-type" evidence="2">
    <location>
        <begin position="266"/>
        <end position="339"/>
    </location>
</feature>
<evidence type="ECO:0000259" key="2">
    <source>
        <dbReference type="SMART" id="SM00862"/>
    </source>
</evidence>
<dbReference type="SMART" id="SM00862">
    <property type="entry name" value="Trans_reg_C"/>
    <property type="match status" value="1"/>
</dbReference>
<protein>
    <recommendedName>
        <fullName evidence="2">OmpR/PhoB-type domain-containing protein</fullName>
    </recommendedName>
</protein>
<dbReference type="InterPro" id="IPR016032">
    <property type="entry name" value="Sig_transdc_resp-reg_C-effctor"/>
</dbReference>
<dbReference type="InterPro" id="IPR001867">
    <property type="entry name" value="OmpR/PhoB-type_DNA-bd"/>
</dbReference>
<organism evidence="3 4">
    <name type="scientific">Candidatus Woesebacteria bacterium RIFCSPLOWO2_01_FULL_44_14</name>
    <dbReference type="NCBI Taxonomy" id="1802525"/>
    <lineage>
        <taxon>Bacteria</taxon>
        <taxon>Candidatus Woeseibacteriota</taxon>
    </lineage>
</organism>
<dbReference type="InterPro" id="IPR036388">
    <property type="entry name" value="WH-like_DNA-bd_sf"/>
</dbReference>
<dbReference type="AlphaFoldDB" id="A0A1F8C2F1"/>
<dbReference type="GO" id="GO:0000160">
    <property type="term" value="P:phosphorelay signal transduction system"/>
    <property type="evidence" value="ECO:0007669"/>
    <property type="project" value="InterPro"/>
</dbReference>
<proteinExistence type="predicted"/>
<dbReference type="EMBL" id="MGHL01000004">
    <property type="protein sequence ID" value="OGM70527.1"/>
    <property type="molecule type" value="Genomic_DNA"/>
</dbReference>
<keyword evidence="1" id="KW-0238">DNA-binding</keyword>
<name>A0A1F8C2F1_9BACT</name>
<accession>A0A1F8C2F1</accession>
<dbReference type="GO" id="GO:0006355">
    <property type="term" value="P:regulation of DNA-templated transcription"/>
    <property type="evidence" value="ECO:0007669"/>
    <property type="project" value="InterPro"/>
</dbReference>
<dbReference type="Gene3D" id="1.10.10.10">
    <property type="entry name" value="Winged helix-like DNA-binding domain superfamily/Winged helix DNA-binding domain"/>
    <property type="match status" value="1"/>
</dbReference>
<evidence type="ECO:0000313" key="3">
    <source>
        <dbReference type="EMBL" id="OGM70527.1"/>
    </source>
</evidence>
<reference evidence="3 4" key="1">
    <citation type="journal article" date="2016" name="Nat. Commun.">
        <title>Thousands of microbial genomes shed light on interconnected biogeochemical processes in an aquifer system.</title>
        <authorList>
            <person name="Anantharaman K."/>
            <person name="Brown C.T."/>
            <person name="Hug L.A."/>
            <person name="Sharon I."/>
            <person name="Castelle C.J."/>
            <person name="Probst A.J."/>
            <person name="Thomas B.C."/>
            <person name="Singh A."/>
            <person name="Wilkins M.J."/>
            <person name="Karaoz U."/>
            <person name="Brodie E.L."/>
            <person name="Williams K.H."/>
            <person name="Hubbard S.S."/>
            <person name="Banfield J.F."/>
        </authorList>
    </citation>
    <scope>NUCLEOTIDE SEQUENCE [LARGE SCALE GENOMIC DNA]</scope>
</reference>
<gene>
    <name evidence="3" type="ORF">A2975_01980</name>
</gene>
<evidence type="ECO:0000313" key="4">
    <source>
        <dbReference type="Proteomes" id="UP000178429"/>
    </source>
</evidence>
<sequence length="343" mass="40226">MRKGYYHYLPKDYFDGLYERVVAKLARGQNVLISAMRGGGGKTFLNLFLNFSKKDGLFPKIYYYDPELESKKLVDFVGEMVNVSGKKIIVVRLFENLENKREVLETLNSLRHPFPEKLTFLLIVNHTALAEPEDYFGYSTQFFSERFYIQPFNLKETIRMIEINSKFYGWRINERNYNKIYALSGGNPRLIKYICKDIDEKQATLDSISKFLANPAIKFQLDYFTKLLLQEKTENLKVLGILDEKPRIKSELLAKYFVDYQSRIVDELYPTLTNLERKIFTYLYENKNRIVSVDKLGDLTEMAGHEFSLWAIYKLISRVKSKIAKLFKIRAIKGQGYLLETAN</sequence>